<dbReference type="Proteomes" id="UP000439903">
    <property type="component" value="Unassembled WGS sequence"/>
</dbReference>
<organism evidence="2 3">
    <name type="scientific">Gigaspora margarita</name>
    <dbReference type="NCBI Taxonomy" id="4874"/>
    <lineage>
        <taxon>Eukaryota</taxon>
        <taxon>Fungi</taxon>
        <taxon>Fungi incertae sedis</taxon>
        <taxon>Mucoromycota</taxon>
        <taxon>Glomeromycotina</taxon>
        <taxon>Glomeromycetes</taxon>
        <taxon>Diversisporales</taxon>
        <taxon>Gigasporaceae</taxon>
        <taxon>Gigaspora</taxon>
    </lineage>
</organism>
<dbReference type="OrthoDB" id="10341431at2759"/>
<accession>A0A8H4EML2</accession>
<proteinExistence type="predicted"/>
<keyword evidence="1" id="KW-0732">Signal</keyword>
<evidence type="ECO:0000313" key="2">
    <source>
        <dbReference type="EMBL" id="KAF0519091.1"/>
    </source>
</evidence>
<dbReference type="EMBL" id="WTPW01000366">
    <property type="protein sequence ID" value="KAF0519091.1"/>
    <property type="molecule type" value="Genomic_DNA"/>
</dbReference>
<keyword evidence="3" id="KW-1185">Reference proteome</keyword>
<reference evidence="2 3" key="1">
    <citation type="journal article" date="2019" name="Environ. Microbiol.">
        <title>At the nexus of three kingdoms: the genome of the mycorrhizal fungus Gigaspora margarita provides insights into plant, endobacterial and fungal interactions.</title>
        <authorList>
            <person name="Venice F."/>
            <person name="Ghignone S."/>
            <person name="Salvioli di Fossalunga A."/>
            <person name="Amselem J."/>
            <person name="Novero M."/>
            <person name="Xianan X."/>
            <person name="Sedzielewska Toro K."/>
            <person name="Morin E."/>
            <person name="Lipzen A."/>
            <person name="Grigoriev I.V."/>
            <person name="Henrissat B."/>
            <person name="Martin F.M."/>
            <person name="Bonfante P."/>
        </authorList>
    </citation>
    <scope>NUCLEOTIDE SEQUENCE [LARGE SCALE GENOMIC DNA]</scope>
    <source>
        <strain evidence="2 3">BEG34</strain>
    </source>
</reference>
<feature type="chain" id="PRO_5034347141" description="Phosphatidylglycerol/phosphatidylinositol transfer protein" evidence="1">
    <location>
        <begin position="23"/>
        <end position="159"/>
    </location>
</feature>
<feature type="signal peptide" evidence="1">
    <location>
        <begin position="1"/>
        <end position="22"/>
    </location>
</feature>
<name>A0A8H4EML2_GIGMA</name>
<sequence length="159" mass="17868">MKENIIFIFIILVTPFVINVNSVPCYHSPTPPLLDLRFILFDSSHPGSFMALMHISQKSEYNIYNDSNLLAEVYTENDIERIENKVVNNLCAQTNVTCPILAGTHYTAQAHFLIPNDTKIVAVSVLTENDKYLGCEVYIFHNITIPTLTTSIPSSTPHP</sequence>
<evidence type="ECO:0000256" key="1">
    <source>
        <dbReference type="SAM" id="SignalP"/>
    </source>
</evidence>
<evidence type="ECO:0000313" key="3">
    <source>
        <dbReference type="Proteomes" id="UP000439903"/>
    </source>
</evidence>
<comment type="caution">
    <text evidence="2">The sequence shown here is derived from an EMBL/GenBank/DDBJ whole genome shotgun (WGS) entry which is preliminary data.</text>
</comment>
<gene>
    <name evidence="2" type="ORF">F8M41_016658</name>
</gene>
<evidence type="ECO:0008006" key="4">
    <source>
        <dbReference type="Google" id="ProtNLM"/>
    </source>
</evidence>
<dbReference type="AlphaFoldDB" id="A0A8H4EML2"/>
<protein>
    <recommendedName>
        <fullName evidence="4">Phosphatidylglycerol/phosphatidylinositol transfer protein</fullName>
    </recommendedName>
</protein>